<evidence type="ECO:0000256" key="1">
    <source>
        <dbReference type="SAM" id="SignalP"/>
    </source>
</evidence>
<evidence type="ECO:0000313" key="3">
    <source>
        <dbReference type="Proteomes" id="UP000241764"/>
    </source>
</evidence>
<evidence type="ECO:0000313" key="2">
    <source>
        <dbReference type="EMBL" id="PSH67039.1"/>
    </source>
</evidence>
<sequence length="135" mass="13929">MVQKRIACSVLASMGLALALAASQVAAANDFNSSNTYGDEYGNVITHEAGGPKIVFVGASAAQSDSLGRSIRRQVPVYKRAKGPSVISPVGDPVVLGAVPAPNTGCSSPLLIQGRGYMYGLDRNETPVIGHPDCD</sequence>
<dbReference type="Proteomes" id="UP000241764">
    <property type="component" value="Unassembled WGS sequence"/>
</dbReference>
<reference evidence="3" key="1">
    <citation type="submission" date="2017-11" db="EMBL/GenBank/DDBJ databases">
        <authorList>
            <person name="Kuznetsova I."/>
            <person name="Sazanova A."/>
            <person name="Chirak E."/>
            <person name="Safronova V."/>
            <person name="Willems A."/>
        </authorList>
    </citation>
    <scope>NUCLEOTIDE SEQUENCE [LARGE SCALE GENOMIC DNA]</scope>
    <source>
        <strain evidence="3">CCBAU 03422</strain>
    </source>
</reference>
<proteinExistence type="predicted"/>
<accession>A0A2P7BKQ4</accession>
<feature type="signal peptide" evidence="1">
    <location>
        <begin position="1"/>
        <end position="27"/>
    </location>
</feature>
<dbReference type="AlphaFoldDB" id="A0A2P7BKQ4"/>
<keyword evidence="1" id="KW-0732">Signal</keyword>
<protein>
    <recommendedName>
        <fullName evidence="4">Secreted protein</fullName>
    </recommendedName>
</protein>
<dbReference type="RefSeq" id="WP_106662108.1">
    <property type="nucleotide sequence ID" value="NZ_PGGM01000001.1"/>
</dbReference>
<evidence type="ECO:0008006" key="4">
    <source>
        <dbReference type="Google" id="ProtNLM"/>
    </source>
</evidence>
<name>A0A2P7BKQ4_9HYPH</name>
<keyword evidence="3" id="KW-1185">Reference proteome</keyword>
<dbReference type="OrthoDB" id="8115733at2"/>
<dbReference type="EMBL" id="PGGM01000001">
    <property type="protein sequence ID" value="PSH67039.1"/>
    <property type="molecule type" value="Genomic_DNA"/>
</dbReference>
<feature type="chain" id="PRO_5015104010" description="Secreted protein" evidence="1">
    <location>
        <begin position="28"/>
        <end position="135"/>
    </location>
</feature>
<organism evidence="2 3">
    <name type="scientific">Phyllobacterium sophorae</name>
    <dbReference type="NCBI Taxonomy" id="1520277"/>
    <lineage>
        <taxon>Bacteria</taxon>
        <taxon>Pseudomonadati</taxon>
        <taxon>Pseudomonadota</taxon>
        <taxon>Alphaproteobacteria</taxon>
        <taxon>Hyphomicrobiales</taxon>
        <taxon>Phyllobacteriaceae</taxon>
        <taxon>Phyllobacterium</taxon>
    </lineage>
</organism>
<gene>
    <name evidence="2" type="ORF">CU103_01280</name>
</gene>
<comment type="caution">
    <text evidence="2">The sequence shown here is derived from an EMBL/GenBank/DDBJ whole genome shotgun (WGS) entry which is preliminary data.</text>
</comment>